<evidence type="ECO:0000313" key="1">
    <source>
        <dbReference type="EMBL" id="MBB3665208.1"/>
    </source>
</evidence>
<dbReference type="Proteomes" id="UP000564573">
    <property type="component" value="Unassembled WGS sequence"/>
</dbReference>
<gene>
    <name evidence="1" type="ORF">FB384_004161</name>
</gene>
<dbReference type="EMBL" id="JACIBS010000003">
    <property type="protein sequence ID" value="MBB3665208.1"/>
    <property type="molecule type" value="Genomic_DNA"/>
</dbReference>
<proteinExistence type="predicted"/>
<accession>A0A839XVX2</accession>
<reference evidence="1 2" key="1">
    <citation type="submission" date="2020-08" db="EMBL/GenBank/DDBJ databases">
        <title>Sequencing the genomes of 1000 actinobacteria strains.</title>
        <authorList>
            <person name="Klenk H.-P."/>
        </authorList>
    </citation>
    <scope>NUCLEOTIDE SEQUENCE [LARGE SCALE GENOMIC DNA]</scope>
    <source>
        <strain evidence="1 2">DSM 45267</strain>
    </source>
</reference>
<dbReference type="AlphaFoldDB" id="A0A839XVX2"/>
<sequence>MNSFDVAQQPWVDVTMLDGRPGSFGIRELFASAHKVADIGVSQPIAEAPVRRLLETIAARVTGLDEALPVAEWKARRSAVLATGQFDVDALDEYLSDWCWDLFDPVRPWMQDPRLAEQAERVGVSKLDPQRPGGNTPVWFVHTSASHAPSIPSTQAVQLLLYHHAHGNGGTGGTRRVSGYADHHMADAPLRGAITYYPLGQNLFESLIAGMPPPPPDSHHKATIAGADDVGRDGAVDAAPWETELPAERPTVLPTVTWPAGLLVGRSRHALLLVPDDTGSNVVDCFLTWASKLPSGTDRPLTARDPHSMMQARKSTTGVTWSLAPARGDRAVWRDLDALLADGETTQRPSVLAHAPDELLDTLRIRAVGIVQERGKAVDHARVRSTTPPVLAALPEHDPDAADGVAELTAAAADVEQQVTGELVAAWKRLLGDRPNSPNPWTEVFTARYWGAAEVEFWRRFEQRQFDQPRRAFLAVAWPLLDEIADARRSSPATIGALQTARTKIAAWIVKHEPSDTNTTTEGAA</sequence>
<evidence type="ECO:0000313" key="2">
    <source>
        <dbReference type="Proteomes" id="UP000564573"/>
    </source>
</evidence>
<comment type="caution">
    <text evidence="1">The sequence shown here is derived from an EMBL/GenBank/DDBJ whole genome shotgun (WGS) entry which is preliminary data.</text>
</comment>
<dbReference type="NCBIfam" id="TIGR02547">
    <property type="entry name" value="casA_cse1"/>
    <property type="match status" value="1"/>
</dbReference>
<dbReference type="RefSeq" id="WP_183786439.1">
    <property type="nucleotide sequence ID" value="NZ_JACIBS010000003.1"/>
</dbReference>
<keyword evidence="2" id="KW-1185">Reference proteome</keyword>
<dbReference type="InterPro" id="IPR013381">
    <property type="entry name" value="CRISPR-assoc_prot_Cse1"/>
</dbReference>
<dbReference type="Pfam" id="PF09481">
    <property type="entry name" value="CRISPR_Cse1"/>
    <property type="match status" value="1"/>
</dbReference>
<protein>
    <submittedName>
        <fullName evidence="1">CRISPR system Cascade subunit CasA</fullName>
    </submittedName>
</protein>
<name>A0A839XVX2_9PSEU</name>
<organism evidence="1 2">
    <name type="scientific">Prauserella sediminis</name>
    <dbReference type="NCBI Taxonomy" id="577680"/>
    <lineage>
        <taxon>Bacteria</taxon>
        <taxon>Bacillati</taxon>
        <taxon>Actinomycetota</taxon>
        <taxon>Actinomycetes</taxon>
        <taxon>Pseudonocardiales</taxon>
        <taxon>Pseudonocardiaceae</taxon>
        <taxon>Prauserella</taxon>
        <taxon>Prauserella salsuginis group</taxon>
    </lineage>
</organism>